<keyword evidence="1" id="KW-1133">Transmembrane helix</keyword>
<feature type="transmembrane region" description="Helical" evidence="1">
    <location>
        <begin position="266"/>
        <end position="287"/>
    </location>
</feature>
<dbReference type="Proteomes" id="UP001221411">
    <property type="component" value="Unassembled WGS sequence"/>
</dbReference>
<feature type="signal peptide" evidence="2">
    <location>
        <begin position="1"/>
        <end position="25"/>
    </location>
</feature>
<keyword evidence="4" id="KW-1185">Reference proteome</keyword>
<comment type="caution">
    <text evidence="3">The sequence shown here is derived from an EMBL/GenBank/DDBJ whole genome shotgun (WGS) entry which is preliminary data.</text>
</comment>
<dbReference type="EMBL" id="JAQNDO010000001">
    <property type="protein sequence ID" value="MDC0749341.1"/>
    <property type="molecule type" value="Genomic_DNA"/>
</dbReference>
<keyword evidence="2" id="KW-0732">Signal</keyword>
<evidence type="ECO:0000256" key="2">
    <source>
        <dbReference type="SAM" id="SignalP"/>
    </source>
</evidence>
<evidence type="ECO:0000313" key="4">
    <source>
        <dbReference type="Proteomes" id="UP001221411"/>
    </source>
</evidence>
<evidence type="ECO:0000256" key="1">
    <source>
        <dbReference type="SAM" id="Phobius"/>
    </source>
</evidence>
<gene>
    <name evidence="3" type="ORF">POL67_48885</name>
</gene>
<sequence>MRSVWPRLAATLALTAACHSAFVVATPTLAFAQAAAKGDKASVTSLIQRGSALFDDAEYEESIQTLSAALLRPGTSKQEKIEIYRLLAYNYIVLKRADEADAAVRGLLVLDETYSLPPTESPRFKDFFKATREKWEAEGKPGRETVNSPAAEKPIRIMHTSPAQMPPGTLIKLTGRVEDPDGRVRAMQLAYRTGADGKFILVPASYTLGEFRAQIPSDAVKPPLVEYYLQAIDKGGLPLTSRGDAATPLRIAVPAAQKGGVLSSPWFWVPVGLAVVGGGVAATYILLNQRTSTVTIRVTE</sequence>
<dbReference type="PROSITE" id="PS51257">
    <property type="entry name" value="PROKAR_LIPOPROTEIN"/>
    <property type="match status" value="1"/>
</dbReference>
<dbReference type="RefSeq" id="WP_271929085.1">
    <property type="nucleotide sequence ID" value="NZ_JAQNDO010000001.1"/>
</dbReference>
<protein>
    <recommendedName>
        <fullName evidence="5">Tetratricopeptide repeat protein</fullName>
    </recommendedName>
</protein>
<feature type="chain" id="PRO_5045643340" description="Tetratricopeptide repeat protein" evidence="2">
    <location>
        <begin position="26"/>
        <end position="300"/>
    </location>
</feature>
<organism evidence="3 4">
    <name type="scientific">Polyangium mundeleinium</name>
    <dbReference type="NCBI Taxonomy" id="2995306"/>
    <lineage>
        <taxon>Bacteria</taxon>
        <taxon>Pseudomonadati</taxon>
        <taxon>Myxococcota</taxon>
        <taxon>Polyangia</taxon>
        <taxon>Polyangiales</taxon>
        <taxon>Polyangiaceae</taxon>
        <taxon>Polyangium</taxon>
    </lineage>
</organism>
<keyword evidence="1" id="KW-0812">Transmembrane</keyword>
<evidence type="ECO:0008006" key="5">
    <source>
        <dbReference type="Google" id="ProtNLM"/>
    </source>
</evidence>
<proteinExistence type="predicted"/>
<keyword evidence="1" id="KW-0472">Membrane</keyword>
<reference evidence="3 4" key="1">
    <citation type="submission" date="2022-11" db="EMBL/GenBank/DDBJ databases">
        <title>Minimal conservation of predation-associated metabolite biosynthetic gene clusters underscores biosynthetic potential of Myxococcota including descriptions for ten novel species: Archangium lansinium sp. nov., Myxococcus landrumus sp. nov., Nannocystis bai.</title>
        <authorList>
            <person name="Ahearne A."/>
            <person name="Stevens C."/>
            <person name="Dowd S."/>
        </authorList>
    </citation>
    <scope>NUCLEOTIDE SEQUENCE [LARGE SCALE GENOMIC DNA]</scope>
    <source>
        <strain evidence="3 4">RJM3</strain>
    </source>
</reference>
<accession>A0ABT5F5W3</accession>
<name>A0ABT5F5W3_9BACT</name>
<evidence type="ECO:0000313" key="3">
    <source>
        <dbReference type="EMBL" id="MDC0749341.1"/>
    </source>
</evidence>